<comment type="subcellular location">
    <subcellularLocation>
        <location evidence="1">Endomembrane system</location>
        <topology evidence="1">Multi-pass membrane protein</topology>
    </subcellularLocation>
</comment>
<keyword evidence="3 8" id="KW-0812">Transmembrane</keyword>
<dbReference type="GO" id="GO:0015369">
    <property type="term" value="F:calcium:proton antiporter activity"/>
    <property type="evidence" value="ECO:0007669"/>
    <property type="project" value="UniProtKB-ARBA"/>
</dbReference>
<dbReference type="EMBL" id="POTY01000067">
    <property type="protein sequence ID" value="PZG18702.1"/>
    <property type="molecule type" value="Genomic_DNA"/>
</dbReference>
<dbReference type="Gene3D" id="1.20.1420.30">
    <property type="entry name" value="NCX, central ion-binding region"/>
    <property type="match status" value="1"/>
</dbReference>
<feature type="transmembrane region" description="Helical" evidence="8">
    <location>
        <begin position="269"/>
        <end position="290"/>
    </location>
</feature>
<feature type="transmembrane region" description="Helical" evidence="8">
    <location>
        <begin position="98"/>
        <end position="116"/>
    </location>
</feature>
<dbReference type="GO" id="GO:0012505">
    <property type="term" value="C:endomembrane system"/>
    <property type="evidence" value="ECO:0007669"/>
    <property type="project" value="UniProtKB-SubCell"/>
</dbReference>
<evidence type="ECO:0000259" key="9">
    <source>
        <dbReference type="Pfam" id="PF01699"/>
    </source>
</evidence>
<feature type="transmembrane region" description="Helical" evidence="8">
    <location>
        <begin position="404"/>
        <end position="422"/>
    </location>
</feature>
<keyword evidence="5" id="KW-0406">Ion transport</keyword>
<dbReference type="InterPro" id="IPR004837">
    <property type="entry name" value="NaCa_Exmemb"/>
</dbReference>
<evidence type="ECO:0000256" key="4">
    <source>
        <dbReference type="ARBA" id="ARBA00022989"/>
    </source>
</evidence>
<feature type="transmembrane region" description="Helical" evidence="8">
    <location>
        <begin position="310"/>
        <end position="328"/>
    </location>
</feature>
<feature type="region of interest" description="Disordered" evidence="7">
    <location>
        <begin position="11"/>
        <end position="34"/>
    </location>
</feature>
<dbReference type="GO" id="GO:0016020">
    <property type="term" value="C:membrane"/>
    <property type="evidence" value="ECO:0007669"/>
    <property type="project" value="InterPro"/>
</dbReference>
<feature type="transmembrane region" description="Helical" evidence="8">
    <location>
        <begin position="157"/>
        <end position="180"/>
    </location>
</feature>
<comment type="caution">
    <text evidence="10">The sequence shown here is derived from an EMBL/GenBank/DDBJ whole genome shotgun (WGS) entry which is preliminary data.</text>
</comment>
<dbReference type="InterPro" id="IPR044880">
    <property type="entry name" value="NCX_ion-bd_dom_sf"/>
</dbReference>
<dbReference type="InterPro" id="IPR004713">
    <property type="entry name" value="CaH_exchang"/>
</dbReference>
<feature type="transmembrane region" description="Helical" evidence="8">
    <location>
        <begin position="74"/>
        <end position="92"/>
    </location>
</feature>
<feature type="transmembrane region" description="Helical" evidence="8">
    <location>
        <begin position="128"/>
        <end position="151"/>
    </location>
</feature>
<dbReference type="Proteomes" id="UP000248924">
    <property type="component" value="Unassembled WGS sequence"/>
</dbReference>
<keyword evidence="6 8" id="KW-0472">Membrane</keyword>
<evidence type="ECO:0000256" key="3">
    <source>
        <dbReference type="ARBA" id="ARBA00022692"/>
    </source>
</evidence>
<organism evidence="10 11">
    <name type="scientific">Micromonospora craterilacus</name>
    <dbReference type="NCBI Taxonomy" id="1655439"/>
    <lineage>
        <taxon>Bacteria</taxon>
        <taxon>Bacillati</taxon>
        <taxon>Actinomycetota</taxon>
        <taxon>Actinomycetes</taxon>
        <taxon>Micromonosporales</taxon>
        <taxon>Micromonosporaceae</taxon>
        <taxon>Micromonospora</taxon>
    </lineage>
</organism>
<evidence type="ECO:0000256" key="8">
    <source>
        <dbReference type="SAM" id="Phobius"/>
    </source>
</evidence>
<keyword evidence="4 8" id="KW-1133">Transmembrane helix</keyword>
<proteinExistence type="predicted"/>
<dbReference type="PANTHER" id="PTHR31503:SF22">
    <property type="entry name" value="VACUOLAR CALCIUM ION TRANSPORTER"/>
    <property type="match status" value="1"/>
</dbReference>
<protein>
    <submittedName>
        <fullName evidence="10">Sodium:proton exchanger</fullName>
    </submittedName>
</protein>
<dbReference type="PANTHER" id="PTHR31503">
    <property type="entry name" value="VACUOLAR CALCIUM ION TRANSPORTER"/>
    <property type="match status" value="1"/>
</dbReference>
<name>A0A2W2E3Z2_9ACTN</name>
<evidence type="ECO:0000313" key="10">
    <source>
        <dbReference type="EMBL" id="PZG18702.1"/>
    </source>
</evidence>
<dbReference type="GO" id="GO:0006874">
    <property type="term" value="P:intracellular calcium ion homeostasis"/>
    <property type="evidence" value="ECO:0007669"/>
    <property type="project" value="TreeGrafter"/>
</dbReference>
<evidence type="ECO:0000313" key="11">
    <source>
        <dbReference type="Proteomes" id="UP000248924"/>
    </source>
</evidence>
<feature type="transmembrane region" description="Helical" evidence="8">
    <location>
        <begin position="375"/>
        <end position="397"/>
    </location>
</feature>
<feature type="domain" description="Sodium/calcium exchanger membrane region" evidence="9">
    <location>
        <begin position="278"/>
        <end position="417"/>
    </location>
</feature>
<keyword evidence="11" id="KW-1185">Reference proteome</keyword>
<evidence type="ECO:0000256" key="7">
    <source>
        <dbReference type="SAM" id="MobiDB-lite"/>
    </source>
</evidence>
<evidence type="ECO:0000256" key="5">
    <source>
        <dbReference type="ARBA" id="ARBA00023065"/>
    </source>
</evidence>
<keyword evidence="2" id="KW-0813">Transport</keyword>
<evidence type="ECO:0000256" key="1">
    <source>
        <dbReference type="ARBA" id="ARBA00004127"/>
    </source>
</evidence>
<feature type="domain" description="Sodium/calcium exchanger membrane region" evidence="9">
    <location>
        <begin position="97"/>
        <end position="249"/>
    </location>
</feature>
<dbReference type="AlphaFoldDB" id="A0A2W2E3Z2"/>
<gene>
    <name evidence="10" type="ORF">C1I95_13080</name>
</gene>
<evidence type="ECO:0000256" key="6">
    <source>
        <dbReference type="ARBA" id="ARBA00023136"/>
    </source>
</evidence>
<feature type="transmembrane region" description="Helical" evidence="8">
    <location>
        <begin position="229"/>
        <end position="248"/>
    </location>
</feature>
<feature type="transmembrane region" description="Helical" evidence="8">
    <location>
        <begin position="201"/>
        <end position="223"/>
    </location>
</feature>
<reference evidence="10 11" key="1">
    <citation type="submission" date="2018-01" db="EMBL/GenBank/DDBJ databases">
        <title>Draft genome sequence of Jishengella sp. NA12.</title>
        <authorList>
            <person name="Sahin N."/>
            <person name="Ay H."/>
            <person name="Saygin H."/>
        </authorList>
    </citation>
    <scope>NUCLEOTIDE SEQUENCE [LARGE SCALE GENOMIC DNA]</scope>
    <source>
        <strain evidence="10 11">NA12</strain>
    </source>
</reference>
<sequence length="423" mass="43831">MIMRGDLAGRTRLGPDRGGPVPDRAPRRATRSAAGGGLGTWLAWTGFRHRVSIMQAVALEVARPRRDVGRVVDLLLWGATIVSALLAALSHYGGASAVLQFFTTLGAITLASAVLGRSLDQLGGRMRPAAIGTFQAVVGNLPELIICIFALRAGLVTVVQAALIGSVLNLLLLGNGLAYLSGGLRNGTMTIDGRHAKVTRVMLVLLMATLITPAIAVNLGTPAAQHTNAVSYVVAVALLTVFLVSLPFRLGKGADAPPPVHNGTGEAKVGTWPLPRVLILVAAAGLLIAIEADWLTQALLPATEAMNLNAAFVGLFLVATVGNLSQLAPAVQLSLRGDADTATAITMEGALQVALMLAPVLTLIAPLLGAGEFTLIFPPLQIVAVIVAALLVVFVTIDGTVNHLEGLALVALYTVLGSLFWWG</sequence>
<feature type="transmembrane region" description="Helical" evidence="8">
    <location>
        <begin position="349"/>
        <end position="369"/>
    </location>
</feature>
<accession>A0A2W2E3Z2</accession>
<dbReference type="Pfam" id="PF01699">
    <property type="entry name" value="Na_Ca_ex"/>
    <property type="match status" value="2"/>
</dbReference>
<evidence type="ECO:0000256" key="2">
    <source>
        <dbReference type="ARBA" id="ARBA00022448"/>
    </source>
</evidence>